<feature type="compositionally biased region" description="Basic and acidic residues" evidence="5">
    <location>
        <begin position="109"/>
        <end position="120"/>
    </location>
</feature>
<dbReference type="GO" id="GO:0009055">
    <property type="term" value="F:electron transfer activity"/>
    <property type="evidence" value="ECO:0007669"/>
    <property type="project" value="InterPro"/>
</dbReference>
<evidence type="ECO:0000256" key="4">
    <source>
        <dbReference type="PROSITE-ProRule" id="PRU00433"/>
    </source>
</evidence>
<keyword evidence="6" id="KW-0732">Signal</keyword>
<dbReference type="EMBL" id="FOSN01000023">
    <property type="protein sequence ID" value="SFK81212.1"/>
    <property type="molecule type" value="Genomic_DNA"/>
</dbReference>
<evidence type="ECO:0000313" key="9">
    <source>
        <dbReference type="Proteomes" id="UP000198755"/>
    </source>
</evidence>
<feature type="region of interest" description="Disordered" evidence="5">
    <location>
        <begin position="101"/>
        <end position="120"/>
    </location>
</feature>
<accession>A0A1I4CIX6</accession>
<dbReference type="Pfam" id="PF13442">
    <property type="entry name" value="Cytochrome_CBB3"/>
    <property type="match status" value="1"/>
</dbReference>
<feature type="domain" description="Cytochrome c" evidence="7">
    <location>
        <begin position="23"/>
        <end position="101"/>
    </location>
</feature>
<evidence type="ECO:0000256" key="6">
    <source>
        <dbReference type="SAM" id="SignalP"/>
    </source>
</evidence>
<keyword evidence="1 4" id="KW-0349">Heme</keyword>
<dbReference type="Proteomes" id="UP000198755">
    <property type="component" value="Unassembled WGS sequence"/>
</dbReference>
<dbReference type="SUPFAM" id="SSF46626">
    <property type="entry name" value="Cytochrome c"/>
    <property type="match status" value="1"/>
</dbReference>
<evidence type="ECO:0000256" key="3">
    <source>
        <dbReference type="ARBA" id="ARBA00023004"/>
    </source>
</evidence>
<organism evidence="8 9">
    <name type="scientific">Methylocapsa palsarum</name>
    <dbReference type="NCBI Taxonomy" id="1612308"/>
    <lineage>
        <taxon>Bacteria</taxon>
        <taxon>Pseudomonadati</taxon>
        <taxon>Pseudomonadota</taxon>
        <taxon>Alphaproteobacteria</taxon>
        <taxon>Hyphomicrobiales</taxon>
        <taxon>Beijerinckiaceae</taxon>
        <taxon>Methylocapsa</taxon>
    </lineage>
</organism>
<evidence type="ECO:0000256" key="5">
    <source>
        <dbReference type="SAM" id="MobiDB-lite"/>
    </source>
</evidence>
<feature type="chain" id="PRO_5011750704" evidence="6">
    <location>
        <begin position="23"/>
        <end position="120"/>
    </location>
</feature>
<dbReference type="STRING" id="1612308.SAMN05444581_12330"/>
<feature type="signal peptide" evidence="6">
    <location>
        <begin position="1"/>
        <end position="22"/>
    </location>
</feature>
<keyword evidence="3 4" id="KW-0408">Iron</keyword>
<dbReference type="InterPro" id="IPR036909">
    <property type="entry name" value="Cyt_c-like_dom_sf"/>
</dbReference>
<dbReference type="PROSITE" id="PS51007">
    <property type="entry name" value="CYTC"/>
    <property type="match status" value="1"/>
</dbReference>
<evidence type="ECO:0000256" key="1">
    <source>
        <dbReference type="ARBA" id="ARBA00022617"/>
    </source>
</evidence>
<dbReference type="Gene3D" id="1.10.760.10">
    <property type="entry name" value="Cytochrome c-like domain"/>
    <property type="match status" value="1"/>
</dbReference>
<dbReference type="RefSeq" id="WP_091686148.1">
    <property type="nucleotide sequence ID" value="NZ_FOSN01000023.1"/>
</dbReference>
<keyword evidence="9" id="KW-1185">Reference proteome</keyword>
<gene>
    <name evidence="8" type="ORF">SAMN05444581_12330</name>
</gene>
<reference evidence="8 9" key="1">
    <citation type="submission" date="2016-10" db="EMBL/GenBank/DDBJ databases">
        <authorList>
            <person name="de Groot N.N."/>
        </authorList>
    </citation>
    <scope>NUCLEOTIDE SEQUENCE [LARGE SCALE GENOMIC DNA]</scope>
    <source>
        <strain evidence="8 9">NE2</strain>
    </source>
</reference>
<dbReference type="GO" id="GO:0046872">
    <property type="term" value="F:metal ion binding"/>
    <property type="evidence" value="ECO:0007669"/>
    <property type="project" value="UniProtKB-KW"/>
</dbReference>
<dbReference type="InterPro" id="IPR009056">
    <property type="entry name" value="Cyt_c-like_dom"/>
</dbReference>
<dbReference type="OrthoDB" id="7873796at2"/>
<evidence type="ECO:0000259" key="7">
    <source>
        <dbReference type="PROSITE" id="PS51007"/>
    </source>
</evidence>
<evidence type="ECO:0000313" key="8">
    <source>
        <dbReference type="EMBL" id="SFK81212.1"/>
    </source>
</evidence>
<dbReference type="AlphaFoldDB" id="A0A1I4CIX6"/>
<protein>
    <submittedName>
        <fullName evidence="8">Cytochrome c553</fullName>
    </submittedName>
</protein>
<proteinExistence type="predicted"/>
<sequence length="120" mass="12925">MFRSRYALAALLSALSFSGAAAADAKRGATIAKRWCAACHVVTSDQKSGSADVPSFADIARRSVDAKALAAFLMDPHPRMPDMHLSRTEIDAIVTYIRSLNPKTPPPVRDGKDVKLQEKG</sequence>
<evidence type="ECO:0000256" key="2">
    <source>
        <dbReference type="ARBA" id="ARBA00022723"/>
    </source>
</evidence>
<name>A0A1I4CIX6_9HYPH</name>
<dbReference type="GO" id="GO:0020037">
    <property type="term" value="F:heme binding"/>
    <property type="evidence" value="ECO:0007669"/>
    <property type="project" value="InterPro"/>
</dbReference>
<keyword evidence="2 4" id="KW-0479">Metal-binding</keyword>